<evidence type="ECO:0000313" key="2">
    <source>
        <dbReference type="Proteomes" id="UP001175228"/>
    </source>
</evidence>
<sequence>MSTKQSTTAFLRDLLEKYSWVSTSSHSPELVTLVTTNAIPTTFQAAQLKGCIYELDAPIIEILNEIDLLRNAAASLDANMIRLKDIRRDYRAALSPIRRLPSEILIEILRHTPKEQTPQTTKEHYHVFGFNVFKISEEPCQLGQVCSSWRNAVEFLCPEMWSTLEIAWRHKLSKEKDCLIPAPKKDMPALLNRALECSQNHPLDFFFKCRGFHVHPSKQDDEPEEMSQCFDLLLRHSKRWGSTELAIVPSFLSRLSLIRGRVERVEDVYLMCAPNDMPGTIDALEIAPNLKTLDLTGMNAHARIPFPTENLISFSDTALLADQPTVPRYLEIIASAPNLSDFSYRQYGVIPRSTDPYRPQIVHRSLWTLSASFGGLLRSLVLPALTEMTLASVKHHDDFIECPRDVLFQLQALVIRSQCSLTALSFIDATMDENLLPILQLSPRLVSLSFKDKLWSRDSVATMESLIIKMTEAIHVGDSLHHMLIPCLE</sequence>
<reference evidence="1" key="1">
    <citation type="submission" date="2023-06" db="EMBL/GenBank/DDBJ databases">
        <authorList>
            <consortium name="Lawrence Berkeley National Laboratory"/>
            <person name="Ahrendt S."/>
            <person name="Sahu N."/>
            <person name="Indic B."/>
            <person name="Wong-Bajracharya J."/>
            <person name="Merenyi Z."/>
            <person name="Ke H.-M."/>
            <person name="Monk M."/>
            <person name="Kocsube S."/>
            <person name="Drula E."/>
            <person name="Lipzen A."/>
            <person name="Balint B."/>
            <person name="Henrissat B."/>
            <person name="Andreopoulos B."/>
            <person name="Martin F.M."/>
            <person name="Harder C.B."/>
            <person name="Rigling D."/>
            <person name="Ford K.L."/>
            <person name="Foster G.D."/>
            <person name="Pangilinan J."/>
            <person name="Papanicolaou A."/>
            <person name="Barry K."/>
            <person name="LaButti K."/>
            <person name="Viragh M."/>
            <person name="Koriabine M."/>
            <person name="Yan M."/>
            <person name="Riley R."/>
            <person name="Champramary S."/>
            <person name="Plett K.L."/>
            <person name="Tsai I.J."/>
            <person name="Slot J."/>
            <person name="Sipos G."/>
            <person name="Plett J."/>
            <person name="Nagy L.G."/>
            <person name="Grigoriev I.V."/>
        </authorList>
    </citation>
    <scope>NUCLEOTIDE SEQUENCE</scope>
    <source>
        <strain evidence="1">HWK02</strain>
    </source>
</reference>
<accession>A0AA39TAF3</accession>
<dbReference type="EMBL" id="JAUEPU010000139">
    <property type="protein sequence ID" value="KAK0475961.1"/>
    <property type="molecule type" value="Genomic_DNA"/>
</dbReference>
<keyword evidence="2" id="KW-1185">Reference proteome</keyword>
<proteinExistence type="predicted"/>
<dbReference type="Gene3D" id="1.20.1280.50">
    <property type="match status" value="1"/>
</dbReference>
<evidence type="ECO:0000313" key="1">
    <source>
        <dbReference type="EMBL" id="KAK0475961.1"/>
    </source>
</evidence>
<name>A0AA39TAF3_9AGAR</name>
<organism evidence="1 2">
    <name type="scientific">Armillaria luteobubalina</name>
    <dbReference type="NCBI Taxonomy" id="153913"/>
    <lineage>
        <taxon>Eukaryota</taxon>
        <taxon>Fungi</taxon>
        <taxon>Dikarya</taxon>
        <taxon>Basidiomycota</taxon>
        <taxon>Agaricomycotina</taxon>
        <taxon>Agaricomycetes</taxon>
        <taxon>Agaricomycetidae</taxon>
        <taxon>Agaricales</taxon>
        <taxon>Marasmiineae</taxon>
        <taxon>Physalacriaceae</taxon>
        <taxon>Armillaria</taxon>
    </lineage>
</organism>
<dbReference type="Proteomes" id="UP001175228">
    <property type="component" value="Unassembled WGS sequence"/>
</dbReference>
<dbReference type="AlphaFoldDB" id="A0AA39TAF3"/>
<protein>
    <recommendedName>
        <fullName evidence="3">F-box domain-containing protein</fullName>
    </recommendedName>
</protein>
<gene>
    <name evidence="1" type="ORF">EDD18DRAFT_1385617</name>
</gene>
<evidence type="ECO:0008006" key="3">
    <source>
        <dbReference type="Google" id="ProtNLM"/>
    </source>
</evidence>
<comment type="caution">
    <text evidence="1">The sequence shown here is derived from an EMBL/GenBank/DDBJ whole genome shotgun (WGS) entry which is preliminary data.</text>
</comment>